<dbReference type="Proteomes" id="UP000049855">
    <property type="component" value="Unassembled WGS sequence"/>
</dbReference>
<reference evidence="2" key="1">
    <citation type="submission" date="2015-03" db="EMBL/GenBank/DDBJ databases">
        <authorList>
            <person name="Nijsse Bart"/>
        </authorList>
    </citation>
    <scope>NUCLEOTIDE SEQUENCE [LARGE SCALE GENOMIC DNA]</scope>
</reference>
<evidence type="ECO:0000313" key="1">
    <source>
        <dbReference type="EMBL" id="CQR72907.1"/>
    </source>
</evidence>
<gene>
    <name evidence="1" type="ORF">SpAn4DRAFT_3367</name>
</gene>
<accession>A0A0U1KZQ8</accession>
<dbReference type="EMBL" id="CTRP01000011">
    <property type="protein sequence ID" value="CQR72907.1"/>
    <property type="molecule type" value="Genomic_DNA"/>
</dbReference>
<sequence length="47" mass="5144">MPHRGQYNANVETALMTIGYPPFASCISPPTVKILPTYYNLATSGEK</sequence>
<dbReference type="AlphaFoldDB" id="A0A0U1KZQ8"/>
<proteinExistence type="predicted"/>
<organism evidence="1 2">
    <name type="scientific">Sporomusa ovata</name>
    <dbReference type="NCBI Taxonomy" id="2378"/>
    <lineage>
        <taxon>Bacteria</taxon>
        <taxon>Bacillati</taxon>
        <taxon>Bacillota</taxon>
        <taxon>Negativicutes</taxon>
        <taxon>Selenomonadales</taxon>
        <taxon>Sporomusaceae</taxon>
        <taxon>Sporomusa</taxon>
    </lineage>
</organism>
<protein>
    <submittedName>
        <fullName evidence="1">Uncharacterized protein</fullName>
    </submittedName>
</protein>
<keyword evidence="2" id="KW-1185">Reference proteome</keyword>
<name>A0A0U1KZQ8_9FIRM</name>
<evidence type="ECO:0000313" key="2">
    <source>
        <dbReference type="Proteomes" id="UP000049855"/>
    </source>
</evidence>